<dbReference type="EMBL" id="GGEC01041193">
    <property type="protein sequence ID" value="MBX21677.1"/>
    <property type="molecule type" value="Transcribed_RNA"/>
</dbReference>
<proteinExistence type="predicted"/>
<dbReference type="AlphaFoldDB" id="A0A2P2LUM6"/>
<sequence length="36" mass="3908">MGRIIIKLTTSGGITACCPGVAMTERKSKNTQRKKK</sequence>
<accession>A0A2P2LUM6</accession>
<protein>
    <submittedName>
        <fullName evidence="1">Uncharacterized protein</fullName>
    </submittedName>
</protein>
<name>A0A2P2LUM6_RHIMU</name>
<evidence type="ECO:0000313" key="1">
    <source>
        <dbReference type="EMBL" id="MBX21677.1"/>
    </source>
</evidence>
<organism evidence="1">
    <name type="scientific">Rhizophora mucronata</name>
    <name type="common">Asiatic mangrove</name>
    <dbReference type="NCBI Taxonomy" id="61149"/>
    <lineage>
        <taxon>Eukaryota</taxon>
        <taxon>Viridiplantae</taxon>
        <taxon>Streptophyta</taxon>
        <taxon>Embryophyta</taxon>
        <taxon>Tracheophyta</taxon>
        <taxon>Spermatophyta</taxon>
        <taxon>Magnoliopsida</taxon>
        <taxon>eudicotyledons</taxon>
        <taxon>Gunneridae</taxon>
        <taxon>Pentapetalae</taxon>
        <taxon>rosids</taxon>
        <taxon>fabids</taxon>
        <taxon>Malpighiales</taxon>
        <taxon>Rhizophoraceae</taxon>
        <taxon>Rhizophora</taxon>
    </lineage>
</organism>
<dbReference type="EMBL" id="GGEC01041187">
    <property type="protein sequence ID" value="MBX21671.1"/>
    <property type="molecule type" value="Transcribed_RNA"/>
</dbReference>
<reference evidence="1" key="1">
    <citation type="submission" date="2018-02" db="EMBL/GenBank/DDBJ databases">
        <title>Rhizophora mucronata_Transcriptome.</title>
        <authorList>
            <person name="Meera S.P."/>
            <person name="Sreeshan A."/>
            <person name="Augustine A."/>
        </authorList>
    </citation>
    <scope>NUCLEOTIDE SEQUENCE</scope>
    <source>
        <tissue evidence="1">Leaf</tissue>
    </source>
</reference>